<organism evidence="3 4">
    <name type="scientific">Pseudomonas pudica</name>
    <dbReference type="NCBI Taxonomy" id="272772"/>
    <lineage>
        <taxon>Bacteria</taxon>
        <taxon>Pseudomonadati</taxon>
        <taxon>Pseudomonadota</taxon>
        <taxon>Gammaproteobacteria</taxon>
        <taxon>Pseudomonadales</taxon>
        <taxon>Pseudomonadaceae</taxon>
        <taxon>Pseudomonas</taxon>
    </lineage>
</organism>
<sequence>MNNLQGLKKRPRAPSWIALGLAGAVCALSSSGSWASDPAECKMVKLGSTNWSDTVATSAMAQLAMESLGYQVKLTTASQQIILAGLADKKLDTFLGYWQPTMQPVASPYIQKQQIQVLAPAALPDAQSTFAVPRYAFDAGLRTFGDIAKFKDKLDSKIYVIEPGSGSNRITAKMIESDQFGLKGFTLMESSEAGMLTAVKRAVSRQEWVVFFGWKPHPMNLQLDMVYLTGSDDVFGPGEGAATVSVMTANGYEQRCPNSGRLLQNLSFKSDQVSHLMVPILERVSPRDAAFAWLKANSEQVKPWFDGVTTLDGKPGFDAFQHFLNK</sequence>
<feature type="chain" id="PRO_5046463000" evidence="1">
    <location>
        <begin position="36"/>
        <end position="326"/>
    </location>
</feature>
<evidence type="ECO:0000313" key="4">
    <source>
        <dbReference type="Proteomes" id="UP000639294"/>
    </source>
</evidence>
<reference evidence="3 4" key="1">
    <citation type="submission" date="2020-10" db="EMBL/GenBank/DDBJ databases">
        <title>Genome sequences of Pseudomonas isolates.</title>
        <authorList>
            <person name="Wessels L."/>
            <person name="Reich F."/>
            <person name="Hammerl J."/>
        </authorList>
    </citation>
    <scope>NUCLEOTIDE SEQUENCE [LARGE SCALE GENOMIC DNA]</scope>
    <source>
        <strain evidence="3 4">20-MO00628-0</strain>
    </source>
</reference>
<dbReference type="RefSeq" id="WP_196172996.1">
    <property type="nucleotide sequence ID" value="NZ_JADLJR010000006.1"/>
</dbReference>
<dbReference type="Gene3D" id="3.40.190.100">
    <property type="entry name" value="Glycine betaine-binding periplasmic protein, domain 2"/>
    <property type="match status" value="1"/>
</dbReference>
<comment type="caution">
    <text evidence="3">The sequence shown here is derived from an EMBL/GenBank/DDBJ whole genome shotgun (WGS) entry which is preliminary data.</text>
</comment>
<name>A0ABS0FWD5_9PSED</name>
<dbReference type="Proteomes" id="UP000639294">
    <property type="component" value="Unassembled WGS sequence"/>
</dbReference>
<evidence type="ECO:0000259" key="2">
    <source>
        <dbReference type="Pfam" id="PF04069"/>
    </source>
</evidence>
<dbReference type="Pfam" id="PF04069">
    <property type="entry name" value="OpuAC"/>
    <property type="match status" value="1"/>
</dbReference>
<dbReference type="InterPro" id="IPR007210">
    <property type="entry name" value="ABC_Gly_betaine_transp_sub-bd"/>
</dbReference>
<accession>A0ABS0FWD5</accession>
<dbReference type="SUPFAM" id="SSF53850">
    <property type="entry name" value="Periplasmic binding protein-like II"/>
    <property type="match status" value="1"/>
</dbReference>
<evidence type="ECO:0000256" key="1">
    <source>
        <dbReference type="SAM" id="SignalP"/>
    </source>
</evidence>
<keyword evidence="1" id="KW-0732">Signal</keyword>
<dbReference type="InterPro" id="IPR017783">
    <property type="entry name" value="ABC_choline_sub-bd"/>
</dbReference>
<dbReference type="NCBIfam" id="TIGR03414">
    <property type="entry name" value="ABC_choline_bnd"/>
    <property type="match status" value="1"/>
</dbReference>
<proteinExistence type="predicted"/>
<gene>
    <name evidence="3" type="primary">choX</name>
    <name evidence="3" type="ORF">IRZ77_03550</name>
</gene>
<dbReference type="EMBL" id="JADLJS010000003">
    <property type="protein sequence ID" value="MBF8644634.1"/>
    <property type="molecule type" value="Genomic_DNA"/>
</dbReference>
<feature type="domain" description="ABC-type glycine betaine transport system substrate-binding" evidence="2">
    <location>
        <begin position="43"/>
        <end position="295"/>
    </location>
</feature>
<feature type="signal peptide" evidence="1">
    <location>
        <begin position="1"/>
        <end position="35"/>
    </location>
</feature>
<dbReference type="CDD" id="cd13640">
    <property type="entry name" value="PBP2_ChoX"/>
    <property type="match status" value="1"/>
</dbReference>
<dbReference type="Gene3D" id="3.40.190.10">
    <property type="entry name" value="Periplasmic binding protein-like II"/>
    <property type="match status" value="1"/>
</dbReference>
<evidence type="ECO:0000313" key="3">
    <source>
        <dbReference type="EMBL" id="MBF8644634.1"/>
    </source>
</evidence>
<protein>
    <submittedName>
        <fullName evidence="3">Choline ABC transporter substrate-binding protein</fullName>
    </submittedName>
</protein>
<keyword evidence="4" id="KW-1185">Reference proteome</keyword>